<dbReference type="PANTHER" id="PTHR22776">
    <property type="entry name" value="MARVEL-CONTAINING POTENTIAL LIPID RAFT-ASSOCIATED PROTEIN"/>
    <property type="match status" value="1"/>
</dbReference>
<evidence type="ECO:0000256" key="1">
    <source>
        <dbReference type="ARBA" id="ARBA00004141"/>
    </source>
</evidence>
<evidence type="ECO:0000256" key="7">
    <source>
        <dbReference type="PROSITE-ProRule" id="PRU00581"/>
    </source>
</evidence>
<gene>
    <name evidence="10" type="primary">PLP2</name>
</gene>
<keyword evidence="2 7" id="KW-0812">Transmembrane</keyword>
<dbReference type="OMA" id="TNFWRTR"/>
<sequence length="198" mass="21752">MADSEHSPTPKCSAACTAFSRTRKGIFLLAEMVLCLLIIICYSASRVKGYLTLPVLEMVMAGVFFVIFMLNIHHQLQFINWPWSDFFRGLIASVLFFITSLITIIKNVDAQSMVGGVLGLVATILFAYDAYSTFQGQRSRHTPAATGECQCQCLGGLCRGLARSGFSSFSHPPPCRVSRWPLLAPLWPPWAPSLTKGG</sequence>
<name>A0A4X2KQB9_VOMUR</name>
<reference evidence="10" key="2">
    <citation type="submission" date="2025-08" db="UniProtKB">
        <authorList>
            <consortium name="Ensembl"/>
        </authorList>
    </citation>
    <scope>IDENTIFICATION</scope>
</reference>
<evidence type="ECO:0000256" key="4">
    <source>
        <dbReference type="ARBA" id="ARBA00023136"/>
    </source>
</evidence>
<evidence type="ECO:0000256" key="8">
    <source>
        <dbReference type="SAM" id="Phobius"/>
    </source>
</evidence>
<reference evidence="10" key="3">
    <citation type="submission" date="2025-09" db="UniProtKB">
        <authorList>
            <consortium name="Ensembl"/>
        </authorList>
    </citation>
    <scope>IDENTIFICATION</scope>
</reference>
<dbReference type="InterPro" id="IPR008253">
    <property type="entry name" value="Marvel"/>
</dbReference>
<evidence type="ECO:0000256" key="3">
    <source>
        <dbReference type="ARBA" id="ARBA00022989"/>
    </source>
</evidence>
<reference evidence="11" key="1">
    <citation type="submission" date="2018-12" db="EMBL/GenBank/DDBJ databases">
        <authorList>
            <person name="Yazar S."/>
        </authorList>
    </citation>
    <scope>NUCLEOTIDE SEQUENCE [LARGE SCALE GENOMIC DNA]</scope>
</reference>
<keyword evidence="4 7" id="KW-0472">Membrane</keyword>
<feature type="domain" description="MARVEL" evidence="9">
    <location>
        <begin position="19"/>
        <end position="138"/>
    </location>
</feature>
<dbReference type="GeneTree" id="ENSGT00940000158528"/>
<feature type="transmembrane region" description="Helical" evidence="8">
    <location>
        <begin position="111"/>
        <end position="131"/>
    </location>
</feature>
<dbReference type="PANTHER" id="PTHR22776:SF4">
    <property type="entry name" value="PROTEOLIPID PROTEIN 2"/>
    <property type="match status" value="1"/>
</dbReference>
<organism evidence="10 11">
    <name type="scientific">Vombatus ursinus</name>
    <name type="common">Common wombat</name>
    <dbReference type="NCBI Taxonomy" id="29139"/>
    <lineage>
        <taxon>Eukaryota</taxon>
        <taxon>Metazoa</taxon>
        <taxon>Chordata</taxon>
        <taxon>Craniata</taxon>
        <taxon>Vertebrata</taxon>
        <taxon>Euteleostomi</taxon>
        <taxon>Mammalia</taxon>
        <taxon>Metatheria</taxon>
        <taxon>Diprotodontia</taxon>
        <taxon>Vombatidae</taxon>
        <taxon>Vombatus</taxon>
    </lineage>
</organism>
<dbReference type="Proteomes" id="UP000314987">
    <property type="component" value="Unassembled WGS sequence"/>
</dbReference>
<evidence type="ECO:0000256" key="6">
    <source>
        <dbReference type="ARBA" id="ARBA00039459"/>
    </source>
</evidence>
<dbReference type="STRING" id="29139.ENSVURP00010013933"/>
<dbReference type="PROSITE" id="PS51225">
    <property type="entry name" value="MARVEL"/>
    <property type="match status" value="1"/>
</dbReference>
<comment type="subcellular location">
    <subcellularLocation>
        <location evidence="1">Membrane</location>
        <topology evidence="1">Multi-pass membrane protein</topology>
    </subcellularLocation>
</comment>
<protein>
    <recommendedName>
        <fullName evidence="6">Proteolipid protein 2</fullName>
    </recommendedName>
</protein>
<keyword evidence="11" id="KW-1185">Reference proteome</keyword>
<dbReference type="Ensembl" id="ENSVURT00010015858.1">
    <property type="protein sequence ID" value="ENSVURP00010013933.1"/>
    <property type="gene ID" value="ENSVURG00010010696.1"/>
</dbReference>
<evidence type="ECO:0000259" key="9">
    <source>
        <dbReference type="PROSITE" id="PS51225"/>
    </source>
</evidence>
<feature type="transmembrane region" description="Helical" evidence="8">
    <location>
        <begin position="51"/>
        <end position="74"/>
    </location>
</feature>
<evidence type="ECO:0000313" key="11">
    <source>
        <dbReference type="Proteomes" id="UP000314987"/>
    </source>
</evidence>
<accession>A0A4X2KQB9</accession>
<dbReference type="AlphaFoldDB" id="A0A4X2KQB9"/>
<evidence type="ECO:0000256" key="2">
    <source>
        <dbReference type="ARBA" id="ARBA00022692"/>
    </source>
</evidence>
<feature type="transmembrane region" description="Helical" evidence="8">
    <location>
        <begin position="26"/>
        <end position="45"/>
    </location>
</feature>
<keyword evidence="3 8" id="KW-1133">Transmembrane helix</keyword>
<dbReference type="GO" id="GO:0016020">
    <property type="term" value="C:membrane"/>
    <property type="evidence" value="ECO:0007669"/>
    <property type="project" value="UniProtKB-SubCell"/>
</dbReference>
<proteinExistence type="predicted"/>
<dbReference type="InterPro" id="IPR050578">
    <property type="entry name" value="MARVEL-CKLF_proteins"/>
</dbReference>
<comment type="function">
    <text evidence="5">May play a role in cell differentiation in the intestinal epithelium.</text>
</comment>
<evidence type="ECO:0000256" key="5">
    <source>
        <dbReference type="ARBA" id="ARBA00037152"/>
    </source>
</evidence>
<evidence type="ECO:0000313" key="10">
    <source>
        <dbReference type="Ensembl" id="ENSVURP00010013933.1"/>
    </source>
</evidence>
<feature type="transmembrane region" description="Helical" evidence="8">
    <location>
        <begin position="86"/>
        <end position="105"/>
    </location>
</feature>